<name>A0A6A6PT25_9PEZI</name>
<dbReference type="Pfam" id="PF13862">
    <property type="entry name" value="BCCIP"/>
    <property type="match status" value="1"/>
</dbReference>
<proteinExistence type="inferred from homology"/>
<keyword evidence="3" id="KW-0813">Transport</keyword>
<dbReference type="RefSeq" id="XP_033589702.1">
    <property type="nucleotide sequence ID" value="XM_033731147.1"/>
</dbReference>
<dbReference type="OrthoDB" id="27543at2759"/>
<feature type="region of interest" description="Disordered" evidence="4">
    <location>
        <begin position="186"/>
        <end position="206"/>
    </location>
</feature>
<accession>A0A6A6PT25</accession>
<dbReference type="GO" id="GO:0005634">
    <property type="term" value="C:nucleus"/>
    <property type="evidence" value="ECO:0007669"/>
    <property type="project" value="UniProtKB-SubCell"/>
</dbReference>
<evidence type="ECO:0000256" key="2">
    <source>
        <dbReference type="ARBA" id="ARBA00006781"/>
    </source>
</evidence>
<gene>
    <name evidence="5" type="ORF">BDY17DRAFT_251165</name>
</gene>
<dbReference type="PANTHER" id="PTHR13261:SF0">
    <property type="entry name" value="BRCA2 AND CDKN1A-INTERACTING PROTEIN"/>
    <property type="match status" value="1"/>
</dbReference>
<organism evidence="5 6">
    <name type="scientific">Neohortaea acidophila</name>
    <dbReference type="NCBI Taxonomy" id="245834"/>
    <lineage>
        <taxon>Eukaryota</taxon>
        <taxon>Fungi</taxon>
        <taxon>Dikarya</taxon>
        <taxon>Ascomycota</taxon>
        <taxon>Pezizomycotina</taxon>
        <taxon>Dothideomycetes</taxon>
        <taxon>Dothideomycetidae</taxon>
        <taxon>Mycosphaerellales</taxon>
        <taxon>Teratosphaeriaceae</taxon>
        <taxon>Neohortaea</taxon>
    </lineage>
</organism>
<dbReference type="Proteomes" id="UP000799767">
    <property type="component" value="Unassembled WGS sequence"/>
</dbReference>
<dbReference type="PANTHER" id="PTHR13261">
    <property type="entry name" value="BRCA2 AND CDKN1A INTERACTING PROTEIN"/>
    <property type="match status" value="1"/>
</dbReference>
<evidence type="ECO:0000313" key="5">
    <source>
        <dbReference type="EMBL" id="KAF2483132.1"/>
    </source>
</evidence>
<keyword evidence="3" id="KW-0653">Protein transport</keyword>
<sequence length="281" mass="31057">MEVDADDSGSEDDTSVLDVDFEYFNPSPEIDFQGLKTLLRQLFDVDNQLFDLSELADMILAQPLLGTMIKCDGEDSDPYAFLTVLNMHVHRGKAVMQQLSQYLSQRVADHAGMRDSLAKLLDAGDGKAQVGLVLAERVINMPHQTVPPMYTMLLEEMQWANEEKEPYQFTHYLVVSKTYTEVASKLDAEDDRPSKKSKKAAAGGSQSETLYFHPEDEVLARHALASCNFDYVKAEEGASDSKRAFQELGVQPQGHLILIEAGKFEAAVKAVGVYLGAEAAS</sequence>
<dbReference type="AlphaFoldDB" id="A0A6A6PT25"/>
<keyword evidence="3" id="KW-0539">Nucleus</keyword>
<dbReference type="GO" id="GO:0015031">
    <property type="term" value="P:protein transport"/>
    <property type="evidence" value="ECO:0007669"/>
    <property type="project" value="UniProtKB-KW"/>
</dbReference>
<comment type="subcellular location">
    <subcellularLocation>
        <location evidence="3">Nucleus</location>
    </subcellularLocation>
</comment>
<reference evidence="5" key="1">
    <citation type="journal article" date="2020" name="Stud. Mycol.">
        <title>101 Dothideomycetes genomes: a test case for predicting lifestyles and emergence of pathogens.</title>
        <authorList>
            <person name="Haridas S."/>
            <person name="Albert R."/>
            <person name="Binder M."/>
            <person name="Bloem J."/>
            <person name="Labutti K."/>
            <person name="Salamov A."/>
            <person name="Andreopoulos B."/>
            <person name="Baker S."/>
            <person name="Barry K."/>
            <person name="Bills G."/>
            <person name="Bluhm B."/>
            <person name="Cannon C."/>
            <person name="Castanera R."/>
            <person name="Culley D."/>
            <person name="Daum C."/>
            <person name="Ezra D."/>
            <person name="Gonzalez J."/>
            <person name="Henrissat B."/>
            <person name="Kuo A."/>
            <person name="Liang C."/>
            <person name="Lipzen A."/>
            <person name="Lutzoni F."/>
            <person name="Magnuson J."/>
            <person name="Mondo S."/>
            <person name="Nolan M."/>
            <person name="Ohm R."/>
            <person name="Pangilinan J."/>
            <person name="Park H.-J."/>
            <person name="Ramirez L."/>
            <person name="Alfaro M."/>
            <person name="Sun H."/>
            <person name="Tritt A."/>
            <person name="Yoshinaga Y."/>
            <person name="Zwiers L.-H."/>
            <person name="Turgeon B."/>
            <person name="Goodwin S."/>
            <person name="Spatafora J."/>
            <person name="Crous P."/>
            <person name="Grigoriev I."/>
        </authorList>
    </citation>
    <scope>NUCLEOTIDE SEQUENCE</scope>
    <source>
        <strain evidence="5">CBS 113389</strain>
    </source>
</reference>
<keyword evidence="6" id="KW-1185">Reference proteome</keyword>
<evidence type="ECO:0000256" key="4">
    <source>
        <dbReference type="SAM" id="MobiDB-lite"/>
    </source>
</evidence>
<dbReference type="GeneID" id="54472149"/>
<evidence type="ECO:0000313" key="6">
    <source>
        <dbReference type="Proteomes" id="UP000799767"/>
    </source>
</evidence>
<dbReference type="EMBL" id="MU001635">
    <property type="protein sequence ID" value="KAF2483132.1"/>
    <property type="molecule type" value="Genomic_DNA"/>
</dbReference>
<evidence type="ECO:0000256" key="3">
    <source>
        <dbReference type="PIRNR" id="PIRNR028983"/>
    </source>
</evidence>
<comment type="function">
    <text evidence="1 3">Involved in nuclear export, actin cytoskeleton organization and vesicular transport.</text>
</comment>
<dbReference type="InterPro" id="IPR025602">
    <property type="entry name" value="BCP1_family"/>
</dbReference>
<dbReference type="PIRSF" id="PIRSF028983">
    <property type="entry name" value="BCP1"/>
    <property type="match status" value="1"/>
</dbReference>
<comment type="similarity">
    <text evidence="2 3">Belongs to the BCP1 family.</text>
</comment>
<evidence type="ECO:0000256" key="1">
    <source>
        <dbReference type="ARBA" id="ARBA00002688"/>
    </source>
</evidence>
<protein>
    <recommendedName>
        <fullName evidence="3">Protein BCP1</fullName>
    </recommendedName>
</protein>